<dbReference type="EMBL" id="KY684083">
    <property type="protein sequence ID" value="ARF09038.1"/>
    <property type="molecule type" value="Genomic_DNA"/>
</dbReference>
<reference evidence="2" key="1">
    <citation type="journal article" date="2017" name="Science">
        <title>Giant viruses with an expanded complement of translation system components.</title>
        <authorList>
            <person name="Schulz F."/>
            <person name="Yutin N."/>
            <person name="Ivanova N.N."/>
            <person name="Ortega D.R."/>
            <person name="Lee T.K."/>
            <person name="Vierheilig J."/>
            <person name="Daims H."/>
            <person name="Horn M."/>
            <person name="Wagner M."/>
            <person name="Jensen G.J."/>
            <person name="Kyrpides N.C."/>
            <person name="Koonin E.V."/>
            <person name="Woyke T."/>
        </authorList>
    </citation>
    <scope>NUCLEOTIDE SEQUENCE</scope>
    <source>
        <strain evidence="2">CTV1</strain>
    </source>
</reference>
<feature type="transmembrane region" description="Helical" evidence="1">
    <location>
        <begin position="6"/>
        <end position="24"/>
    </location>
</feature>
<protein>
    <submittedName>
        <fullName evidence="2">Uncharacterized protein</fullName>
    </submittedName>
</protein>
<organism evidence="2">
    <name type="scientific">Catovirus CTV1</name>
    <dbReference type="NCBI Taxonomy" id="1977631"/>
    <lineage>
        <taxon>Viruses</taxon>
        <taxon>Varidnaviria</taxon>
        <taxon>Bamfordvirae</taxon>
        <taxon>Nucleocytoviricota</taxon>
        <taxon>Megaviricetes</taxon>
        <taxon>Imitervirales</taxon>
        <taxon>Mimiviridae</taxon>
        <taxon>Klosneuvirinae</taxon>
        <taxon>Catovirus</taxon>
    </lineage>
</organism>
<proteinExistence type="predicted"/>
<sequence length="198" mass="22702">MATQNIMFSILKYIALAAAIYLIFRFVPNSCMSNVDILIITAIIMLVYIIFDYLFNMYTNNNTNNINNLTADETNKLCNTVCNINKENMCNVNPTSEVFYNPHVNKNNVLYDKKVHNKINDNKINNRIENKINNRMDRKINNIKAEENDSDDYIHDNYRPNYYDSQNLLGNNHANSCPPCPACPVCPSFSGNHGSSIE</sequence>
<feature type="transmembrane region" description="Helical" evidence="1">
    <location>
        <begin position="36"/>
        <end position="55"/>
    </location>
</feature>
<name>A0A1V0SBK6_9VIRU</name>
<gene>
    <name evidence="2" type="ORF">Catovirus_1_1088</name>
</gene>
<accession>A0A1V0SBK6</accession>
<keyword evidence="1" id="KW-0812">Transmembrane</keyword>
<evidence type="ECO:0000313" key="2">
    <source>
        <dbReference type="EMBL" id="ARF09038.1"/>
    </source>
</evidence>
<keyword evidence="1" id="KW-1133">Transmembrane helix</keyword>
<keyword evidence="1" id="KW-0472">Membrane</keyword>
<evidence type="ECO:0000256" key="1">
    <source>
        <dbReference type="SAM" id="Phobius"/>
    </source>
</evidence>